<gene>
    <name evidence="2" type="ORF">SLEP1_g55154</name>
</gene>
<organism evidence="2 3">
    <name type="scientific">Rubroshorea leprosula</name>
    <dbReference type="NCBI Taxonomy" id="152421"/>
    <lineage>
        <taxon>Eukaryota</taxon>
        <taxon>Viridiplantae</taxon>
        <taxon>Streptophyta</taxon>
        <taxon>Embryophyta</taxon>
        <taxon>Tracheophyta</taxon>
        <taxon>Spermatophyta</taxon>
        <taxon>Magnoliopsida</taxon>
        <taxon>eudicotyledons</taxon>
        <taxon>Gunneridae</taxon>
        <taxon>Pentapetalae</taxon>
        <taxon>rosids</taxon>
        <taxon>malvids</taxon>
        <taxon>Malvales</taxon>
        <taxon>Dipterocarpaceae</taxon>
        <taxon>Rubroshorea</taxon>
    </lineage>
</organism>
<feature type="region of interest" description="Disordered" evidence="1">
    <location>
        <begin position="85"/>
        <end position="136"/>
    </location>
</feature>
<dbReference type="InterPro" id="IPR050823">
    <property type="entry name" value="Plant_Ser_Thr_Prot_Kinase"/>
</dbReference>
<sequence>MLTGLRAMDTNRPSAQLNLVEWAKPSLSQKKKLKKIMDPRLQDAYPITGAMQIAEVILRCLESDPKNRPAMEEVLGTLQRVSAIKVKSKDTDQPSSAASSSSSHQNLRGQTHSRHTGAGAGSRVHLHPRTATARAC</sequence>
<dbReference type="AlphaFoldDB" id="A0AAV5MFM3"/>
<protein>
    <submittedName>
        <fullName evidence="2">Uncharacterized protein</fullName>
    </submittedName>
</protein>
<proteinExistence type="predicted"/>
<dbReference type="SUPFAM" id="SSF56112">
    <property type="entry name" value="Protein kinase-like (PK-like)"/>
    <property type="match status" value="1"/>
</dbReference>
<evidence type="ECO:0000313" key="2">
    <source>
        <dbReference type="EMBL" id="GKV48330.1"/>
    </source>
</evidence>
<dbReference type="InterPro" id="IPR011009">
    <property type="entry name" value="Kinase-like_dom_sf"/>
</dbReference>
<name>A0AAV5MFM3_9ROSI</name>
<dbReference type="Proteomes" id="UP001054252">
    <property type="component" value="Unassembled WGS sequence"/>
</dbReference>
<dbReference type="Gene3D" id="1.10.510.10">
    <property type="entry name" value="Transferase(Phosphotransferase) domain 1"/>
    <property type="match status" value="1"/>
</dbReference>
<evidence type="ECO:0000256" key="1">
    <source>
        <dbReference type="SAM" id="MobiDB-lite"/>
    </source>
</evidence>
<comment type="caution">
    <text evidence="2">The sequence shown here is derived from an EMBL/GenBank/DDBJ whole genome shotgun (WGS) entry which is preliminary data.</text>
</comment>
<keyword evidence="3" id="KW-1185">Reference proteome</keyword>
<evidence type="ECO:0000313" key="3">
    <source>
        <dbReference type="Proteomes" id="UP001054252"/>
    </source>
</evidence>
<dbReference type="EMBL" id="BPVZ01000253">
    <property type="protein sequence ID" value="GKV48330.1"/>
    <property type="molecule type" value="Genomic_DNA"/>
</dbReference>
<reference evidence="2 3" key="1">
    <citation type="journal article" date="2021" name="Commun. Biol.">
        <title>The genome of Shorea leprosula (Dipterocarpaceae) highlights the ecological relevance of drought in aseasonal tropical rainforests.</title>
        <authorList>
            <person name="Ng K.K.S."/>
            <person name="Kobayashi M.J."/>
            <person name="Fawcett J.A."/>
            <person name="Hatakeyama M."/>
            <person name="Paape T."/>
            <person name="Ng C.H."/>
            <person name="Ang C.C."/>
            <person name="Tnah L.H."/>
            <person name="Lee C.T."/>
            <person name="Nishiyama T."/>
            <person name="Sese J."/>
            <person name="O'Brien M.J."/>
            <person name="Copetti D."/>
            <person name="Mohd Noor M.I."/>
            <person name="Ong R.C."/>
            <person name="Putra M."/>
            <person name="Sireger I.Z."/>
            <person name="Indrioko S."/>
            <person name="Kosugi Y."/>
            <person name="Izuno A."/>
            <person name="Isagi Y."/>
            <person name="Lee S.L."/>
            <person name="Shimizu K.K."/>
        </authorList>
    </citation>
    <scope>NUCLEOTIDE SEQUENCE [LARGE SCALE GENOMIC DNA]</scope>
    <source>
        <strain evidence="2">214</strain>
    </source>
</reference>
<dbReference type="PANTHER" id="PTHR45621">
    <property type="entry name" value="OS01G0588500 PROTEIN-RELATED"/>
    <property type="match status" value="1"/>
</dbReference>
<accession>A0AAV5MFM3</accession>